<dbReference type="AlphaFoldDB" id="A0A1Y2I9L7"/>
<sequence length="414" mass="44271">MPPSSTMCGSPGMATKSTPLNGQSITGFMPSREMVAAMREAIKGYRTTCDRDASLGNIVNADDAPEGSHTGPLQGWIQSGMDHVDRVSDGNAKSLKEDGEELSPNNIDGLKERRGAYYFLAIELLEAYPGTVHEAFHDIESFYWVLVWVVLRHTRCHREGVADSDALCQDLFSANKDSIAANQKGGWIWSRRPFVVSNNEPLTTLIRRFNIMLVLNQIDVVDLTRRALLTHGAVLAAFDEALAMEGWPENDCKARTLLEKPRTTVPPSPIVADVAPGYPIHSEGRALRSKIASKTAPTAGLPTVPSRSDSASGSHASAQCSGTKRAHEDDESALSGATHSGKRSKVSTMAPPLAPRPGPGDAVAGPSGATTSRGRGKRSGGSKAASLLGRQPSRRSSRIQAQKEKKALGRGSAR</sequence>
<feature type="domain" description="Fungal-type protein kinase" evidence="2">
    <location>
        <begin position="22"/>
        <end position="150"/>
    </location>
</feature>
<organism evidence="3 4">
    <name type="scientific">Trametes coccinea (strain BRFM310)</name>
    <name type="common">Pycnoporus coccineus</name>
    <dbReference type="NCBI Taxonomy" id="1353009"/>
    <lineage>
        <taxon>Eukaryota</taxon>
        <taxon>Fungi</taxon>
        <taxon>Dikarya</taxon>
        <taxon>Basidiomycota</taxon>
        <taxon>Agaricomycotina</taxon>
        <taxon>Agaricomycetes</taxon>
        <taxon>Polyporales</taxon>
        <taxon>Polyporaceae</taxon>
        <taxon>Trametes</taxon>
    </lineage>
</organism>
<evidence type="ECO:0000259" key="2">
    <source>
        <dbReference type="Pfam" id="PF17667"/>
    </source>
</evidence>
<feature type="compositionally biased region" description="Polar residues" evidence="1">
    <location>
        <begin position="15"/>
        <end position="25"/>
    </location>
</feature>
<dbReference type="EMBL" id="KZ084145">
    <property type="protein sequence ID" value="OSC97848.1"/>
    <property type="molecule type" value="Genomic_DNA"/>
</dbReference>
<evidence type="ECO:0000256" key="1">
    <source>
        <dbReference type="SAM" id="MobiDB-lite"/>
    </source>
</evidence>
<dbReference type="OrthoDB" id="3270165at2759"/>
<name>A0A1Y2I9L7_TRAC3</name>
<accession>A0A1Y2I9L7</accession>
<dbReference type="Proteomes" id="UP000193067">
    <property type="component" value="Unassembled WGS sequence"/>
</dbReference>
<feature type="region of interest" description="Disordered" evidence="1">
    <location>
        <begin position="294"/>
        <end position="414"/>
    </location>
</feature>
<dbReference type="Pfam" id="PF17667">
    <property type="entry name" value="Pkinase_fungal"/>
    <property type="match status" value="1"/>
</dbReference>
<feature type="compositionally biased region" description="Low complexity" evidence="1">
    <location>
        <begin position="306"/>
        <end position="318"/>
    </location>
</feature>
<proteinExistence type="predicted"/>
<feature type="region of interest" description="Disordered" evidence="1">
    <location>
        <begin position="1"/>
        <end position="25"/>
    </location>
</feature>
<reference evidence="3 4" key="1">
    <citation type="journal article" date="2015" name="Biotechnol. Biofuels">
        <title>Enhanced degradation of softwood versus hardwood by the white-rot fungus Pycnoporus coccineus.</title>
        <authorList>
            <person name="Couturier M."/>
            <person name="Navarro D."/>
            <person name="Chevret D."/>
            <person name="Henrissat B."/>
            <person name="Piumi F."/>
            <person name="Ruiz-Duenas F.J."/>
            <person name="Martinez A.T."/>
            <person name="Grigoriev I.V."/>
            <person name="Riley R."/>
            <person name="Lipzen A."/>
            <person name="Berrin J.G."/>
            <person name="Master E.R."/>
            <person name="Rosso M.N."/>
        </authorList>
    </citation>
    <scope>NUCLEOTIDE SEQUENCE [LARGE SCALE GENOMIC DNA]</scope>
    <source>
        <strain evidence="3 4">BRFM310</strain>
    </source>
</reference>
<evidence type="ECO:0000313" key="3">
    <source>
        <dbReference type="EMBL" id="OSC97848.1"/>
    </source>
</evidence>
<gene>
    <name evidence="3" type="ORF">PYCCODRAFT_1481008</name>
</gene>
<protein>
    <recommendedName>
        <fullName evidence="2">Fungal-type protein kinase domain-containing protein</fullName>
    </recommendedName>
</protein>
<keyword evidence="4" id="KW-1185">Reference proteome</keyword>
<evidence type="ECO:0000313" key="4">
    <source>
        <dbReference type="Proteomes" id="UP000193067"/>
    </source>
</evidence>
<dbReference type="InterPro" id="IPR040976">
    <property type="entry name" value="Pkinase_fungal"/>
</dbReference>